<protein>
    <recommendedName>
        <fullName evidence="4">Ig-like domain-containing protein</fullName>
    </recommendedName>
</protein>
<keyword evidence="3" id="KW-1185">Reference proteome</keyword>
<feature type="chain" id="PRO_5041299211" description="Ig-like domain-containing protein" evidence="1">
    <location>
        <begin position="21"/>
        <end position="302"/>
    </location>
</feature>
<dbReference type="AlphaFoldDB" id="A0AA39F001"/>
<accession>A0AA39F001</accession>
<dbReference type="PANTHER" id="PTHR21261">
    <property type="entry name" value="BEAT PROTEIN"/>
    <property type="match status" value="1"/>
</dbReference>
<keyword evidence="1" id="KW-0732">Signal</keyword>
<feature type="signal peptide" evidence="1">
    <location>
        <begin position="1"/>
        <end position="20"/>
    </location>
</feature>
<dbReference type="EMBL" id="JAQQBS010001424">
    <property type="protein sequence ID" value="KAK0159151.1"/>
    <property type="molecule type" value="Genomic_DNA"/>
</dbReference>
<organism evidence="2 3">
    <name type="scientific">Microctonus aethiopoides</name>
    <dbReference type="NCBI Taxonomy" id="144406"/>
    <lineage>
        <taxon>Eukaryota</taxon>
        <taxon>Metazoa</taxon>
        <taxon>Ecdysozoa</taxon>
        <taxon>Arthropoda</taxon>
        <taxon>Hexapoda</taxon>
        <taxon>Insecta</taxon>
        <taxon>Pterygota</taxon>
        <taxon>Neoptera</taxon>
        <taxon>Endopterygota</taxon>
        <taxon>Hymenoptera</taxon>
        <taxon>Apocrita</taxon>
        <taxon>Ichneumonoidea</taxon>
        <taxon>Braconidae</taxon>
        <taxon>Euphorinae</taxon>
        <taxon>Microctonus</taxon>
    </lineage>
</organism>
<comment type="caution">
    <text evidence="2">The sequence shown here is derived from an EMBL/GenBank/DDBJ whole genome shotgun (WGS) entry which is preliminary data.</text>
</comment>
<sequence>MCLLLLVSVVFFGLFSTGECVKFVDLQVPQIVDPRSEKILLYCNYDLAGKGLFSVNWFKEDDEFFRYMANPIPGKPPIVDAYNVNGIRVNLDESNDKLVVLQQHEGDKWANLGGSYACQVTAEGPKFDVNFDVANISVGVLPQRDPALEGLRTHYDVGDLLTAECTSAPSYPPAELSFHLNNIPAKKASTIQLPDEGDVEGTVVSTTRLGLSVSLQRHDFNAVGSLSLVCRSILPGIPGVKARETRAIVYLTTSNEKLAQEAITKFSSSGATASISTTGGGDSVTIKHNIFVVAETKIYSDD</sequence>
<dbReference type="PANTHER" id="PTHR21261:SF15">
    <property type="entry name" value="BEATEN PATH IIIA, ISOFORM D-RELATED"/>
    <property type="match status" value="1"/>
</dbReference>
<evidence type="ECO:0000256" key="1">
    <source>
        <dbReference type="SAM" id="SignalP"/>
    </source>
</evidence>
<evidence type="ECO:0000313" key="3">
    <source>
        <dbReference type="Proteomes" id="UP001168990"/>
    </source>
</evidence>
<reference evidence="2" key="1">
    <citation type="journal article" date="2023" name="bioRxiv">
        <title>Scaffold-level genome assemblies of two parasitoid biocontrol wasps reveal the parthenogenesis mechanism and an associated novel virus.</title>
        <authorList>
            <person name="Inwood S."/>
            <person name="Skelly J."/>
            <person name="Guhlin J."/>
            <person name="Harrop T."/>
            <person name="Goldson S."/>
            <person name="Dearden P."/>
        </authorList>
    </citation>
    <scope>NUCLEOTIDE SEQUENCE</scope>
    <source>
        <strain evidence="2">Irish</strain>
        <tissue evidence="2">Whole body</tissue>
    </source>
</reference>
<name>A0AA39F001_9HYME</name>
<dbReference type="Proteomes" id="UP001168990">
    <property type="component" value="Unassembled WGS sequence"/>
</dbReference>
<reference evidence="2" key="2">
    <citation type="submission" date="2023-03" db="EMBL/GenBank/DDBJ databases">
        <authorList>
            <person name="Inwood S.N."/>
            <person name="Skelly J.G."/>
            <person name="Guhlin J."/>
            <person name="Harrop T.W.R."/>
            <person name="Goldson S.G."/>
            <person name="Dearden P.K."/>
        </authorList>
    </citation>
    <scope>NUCLEOTIDE SEQUENCE</scope>
    <source>
        <strain evidence="2">Irish</strain>
        <tissue evidence="2">Whole body</tissue>
    </source>
</reference>
<gene>
    <name evidence="2" type="ORF">PV328_010072</name>
</gene>
<proteinExistence type="predicted"/>
<evidence type="ECO:0008006" key="4">
    <source>
        <dbReference type="Google" id="ProtNLM"/>
    </source>
</evidence>
<evidence type="ECO:0000313" key="2">
    <source>
        <dbReference type="EMBL" id="KAK0159151.1"/>
    </source>
</evidence>